<keyword evidence="2" id="KW-1003">Cell membrane</keyword>
<feature type="transmembrane region" description="Helical" evidence="6">
    <location>
        <begin position="126"/>
        <end position="146"/>
    </location>
</feature>
<feature type="transmembrane region" description="Helical" evidence="6">
    <location>
        <begin position="273"/>
        <end position="290"/>
    </location>
</feature>
<dbReference type="AlphaFoldDB" id="A0A1I0NI65"/>
<dbReference type="Proteomes" id="UP000199437">
    <property type="component" value="Unassembled WGS sequence"/>
</dbReference>
<dbReference type="PANTHER" id="PTHR39087:SF2">
    <property type="entry name" value="UPF0104 MEMBRANE PROTEIN MJ1595"/>
    <property type="match status" value="1"/>
</dbReference>
<evidence type="ECO:0008006" key="9">
    <source>
        <dbReference type="Google" id="ProtNLM"/>
    </source>
</evidence>
<name>A0A1I0NI65_9BACT</name>
<feature type="transmembrane region" description="Helical" evidence="6">
    <location>
        <begin position="6"/>
        <end position="26"/>
    </location>
</feature>
<keyword evidence="8" id="KW-1185">Reference proteome</keyword>
<evidence type="ECO:0000313" key="7">
    <source>
        <dbReference type="EMBL" id="SEW00510.1"/>
    </source>
</evidence>
<comment type="subcellular location">
    <subcellularLocation>
        <location evidence="1">Cell membrane</location>
        <topology evidence="1">Multi-pass membrane protein</topology>
    </subcellularLocation>
</comment>
<evidence type="ECO:0000313" key="8">
    <source>
        <dbReference type="Proteomes" id="UP000199437"/>
    </source>
</evidence>
<accession>A0A1I0NI65</accession>
<keyword evidence="4 6" id="KW-1133">Transmembrane helix</keyword>
<evidence type="ECO:0000256" key="6">
    <source>
        <dbReference type="SAM" id="Phobius"/>
    </source>
</evidence>
<keyword evidence="5 6" id="KW-0472">Membrane</keyword>
<sequence length="335" mass="37504">MNQQLLKAIKFIIILLITGGILWYLFKNLSIEQIKEALATYDYSWILFSIFLSFFSHFLRAWRWKLLLDSSGNKITLYNSYFAVMIGYLANSLFPRLGEVTRCGIANRTHGISVPYSLGTVVTERIIDLILLLLITAATFLLQFNLLEPHWKAGLASFETIVAEKWWVGLVLIGLAIGLFLYLRKQKKKEQKGILGKINELIIQGIEGVKSVKKVKNPVGFWAATLGIWLLYFLMLYVITFASPLTKDLGVLAGLSILVVGSFGMAAPTPSGFGAFHAFVAGVLVLYGIKEDDGKIFALVLHTSQYITILVFGSISLILVNVMNKSQKWKEQQAK</sequence>
<feature type="transmembrane region" description="Helical" evidence="6">
    <location>
        <begin position="166"/>
        <end position="183"/>
    </location>
</feature>
<dbReference type="EMBL" id="FOIR01000001">
    <property type="protein sequence ID" value="SEW00510.1"/>
    <property type="molecule type" value="Genomic_DNA"/>
</dbReference>
<evidence type="ECO:0000256" key="4">
    <source>
        <dbReference type="ARBA" id="ARBA00022989"/>
    </source>
</evidence>
<feature type="transmembrane region" description="Helical" evidence="6">
    <location>
        <begin position="75"/>
        <end position="94"/>
    </location>
</feature>
<dbReference type="RefSeq" id="WP_090257587.1">
    <property type="nucleotide sequence ID" value="NZ_FOIR01000001.1"/>
</dbReference>
<feature type="transmembrane region" description="Helical" evidence="6">
    <location>
        <begin position="38"/>
        <end position="55"/>
    </location>
</feature>
<gene>
    <name evidence="7" type="ORF">SAMN05216290_1184</name>
</gene>
<proteinExistence type="predicted"/>
<dbReference type="STRING" id="1267423.SAMN05216290_1184"/>
<dbReference type="GeneID" id="99985916"/>
<dbReference type="Pfam" id="PF03706">
    <property type="entry name" value="LPG_synthase_TM"/>
    <property type="match status" value="1"/>
</dbReference>
<keyword evidence="3 6" id="KW-0812">Transmembrane</keyword>
<evidence type="ECO:0000256" key="2">
    <source>
        <dbReference type="ARBA" id="ARBA00022475"/>
    </source>
</evidence>
<protein>
    <recommendedName>
        <fullName evidence="9">TIGR00374 family protein</fullName>
    </recommendedName>
</protein>
<dbReference type="OrthoDB" id="9812094at2"/>
<dbReference type="PANTHER" id="PTHR39087">
    <property type="entry name" value="UPF0104 MEMBRANE PROTEIN MJ1595"/>
    <property type="match status" value="1"/>
</dbReference>
<dbReference type="GO" id="GO:0005886">
    <property type="term" value="C:plasma membrane"/>
    <property type="evidence" value="ECO:0007669"/>
    <property type="project" value="UniProtKB-SubCell"/>
</dbReference>
<reference evidence="8" key="1">
    <citation type="submission" date="2016-10" db="EMBL/GenBank/DDBJ databases">
        <authorList>
            <person name="Varghese N."/>
            <person name="Submissions S."/>
        </authorList>
    </citation>
    <scope>NUCLEOTIDE SEQUENCE [LARGE SCALE GENOMIC DNA]</scope>
    <source>
        <strain evidence="8">CGMCC 1.12402</strain>
    </source>
</reference>
<dbReference type="NCBIfam" id="TIGR00374">
    <property type="entry name" value="flippase-like domain"/>
    <property type="match status" value="1"/>
</dbReference>
<feature type="transmembrane region" description="Helical" evidence="6">
    <location>
        <begin position="296"/>
        <end position="320"/>
    </location>
</feature>
<feature type="transmembrane region" description="Helical" evidence="6">
    <location>
        <begin position="219"/>
        <end position="243"/>
    </location>
</feature>
<dbReference type="InterPro" id="IPR022791">
    <property type="entry name" value="L-PG_synthase/AglD"/>
</dbReference>
<organism evidence="7 8">
    <name type="scientific">Roseivirga pacifica</name>
    <dbReference type="NCBI Taxonomy" id="1267423"/>
    <lineage>
        <taxon>Bacteria</taxon>
        <taxon>Pseudomonadati</taxon>
        <taxon>Bacteroidota</taxon>
        <taxon>Cytophagia</taxon>
        <taxon>Cytophagales</taxon>
        <taxon>Roseivirgaceae</taxon>
        <taxon>Roseivirga</taxon>
    </lineage>
</organism>
<evidence type="ECO:0000256" key="5">
    <source>
        <dbReference type="ARBA" id="ARBA00023136"/>
    </source>
</evidence>
<evidence type="ECO:0000256" key="1">
    <source>
        <dbReference type="ARBA" id="ARBA00004651"/>
    </source>
</evidence>
<evidence type="ECO:0000256" key="3">
    <source>
        <dbReference type="ARBA" id="ARBA00022692"/>
    </source>
</evidence>